<dbReference type="InterPro" id="IPR036431">
    <property type="entry name" value="ARID_dom_sf"/>
</dbReference>
<dbReference type="SUPFAM" id="SSF46774">
    <property type="entry name" value="ARID-like"/>
    <property type="match status" value="1"/>
</dbReference>
<evidence type="ECO:0000313" key="14">
    <source>
        <dbReference type="EMBL" id="KKA19618.1"/>
    </source>
</evidence>
<dbReference type="InterPro" id="IPR019787">
    <property type="entry name" value="Znf_PHD-finger"/>
</dbReference>
<keyword evidence="3" id="KW-0677">Repeat</keyword>
<dbReference type="InterPro" id="IPR003347">
    <property type="entry name" value="JmjC_dom"/>
</dbReference>
<dbReference type="Proteomes" id="UP000053958">
    <property type="component" value="Unassembled WGS sequence"/>
</dbReference>
<feature type="region of interest" description="Disordered" evidence="9">
    <location>
        <begin position="1"/>
        <end position="78"/>
    </location>
</feature>
<gene>
    <name evidence="14" type="ORF">T310_6401</name>
</gene>
<dbReference type="GO" id="GO:0000785">
    <property type="term" value="C:chromatin"/>
    <property type="evidence" value="ECO:0007669"/>
    <property type="project" value="TreeGrafter"/>
</dbReference>
<keyword evidence="7" id="KW-0539">Nucleus</keyword>
<dbReference type="SMART" id="SM01014">
    <property type="entry name" value="ARID"/>
    <property type="match status" value="1"/>
</dbReference>
<dbReference type="InterPro" id="IPR019786">
    <property type="entry name" value="Zinc_finger_PHD-type_CS"/>
</dbReference>
<dbReference type="SMART" id="SM00249">
    <property type="entry name" value="PHD"/>
    <property type="match status" value="2"/>
</dbReference>
<feature type="domain" description="PHD-type" evidence="10">
    <location>
        <begin position="507"/>
        <end position="557"/>
    </location>
</feature>
<dbReference type="InterPro" id="IPR001965">
    <property type="entry name" value="Znf_PHD"/>
</dbReference>
<dbReference type="SMART" id="SM00558">
    <property type="entry name" value="JmjC"/>
    <property type="match status" value="1"/>
</dbReference>
<dbReference type="GO" id="GO:0006355">
    <property type="term" value="P:regulation of DNA-templated transcription"/>
    <property type="evidence" value="ECO:0007669"/>
    <property type="project" value="TreeGrafter"/>
</dbReference>
<dbReference type="PROSITE" id="PS01359">
    <property type="entry name" value="ZF_PHD_1"/>
    <property type="match status" value="2"/>
</dbReference>
<evidence type="ECO:0000256" key="8">
    <source>
        <dbReference type="PROSITE-ProRule" id="PRU00146"/>
    </source>
</evidence>
<evidence type="ECO:0000259" key="11">
    <source>
        <dbReference type="PROSITE" id="PS51011"/>
    </source>
</evidence>
<evidence type="ECO:0000256" key="7">
    <source>
        <dbReference type="ARBA" id="ARBA00023242"/>
    </source>
</evidence>
<dbReference type="GO" id="GO:0003677">
    <property type="term" value="F:DNA binding"/>
    <property type="evidence" value="ECO:0007669"/>
    <property type="project" value="InterPro"/>
</dbReference>
<dbReference type="Pfam" id="PF00628">
    <property type="entry name" value="PHD"/>
    <property type="match status" value="2"/>
</dbReference>
<dbReference type="RefSeq" id="XP_013326230.1">
    <property type="nucleotide sequence ID" value="XM_013470776.1"/>
</dbReference>
<dbReference type="InterPro" id="IPR001606">
    <property type="entry name" value="ARID_dom"/>
</dbReference>
<comment type="subcellular location">
    <subcellularLocation>
        <location evidence="1">Nucleus</location>
    </subcellularLocation>
</comment>
<dbReference type="PROSITE" id="PS51011">
    <property type="entry name" value="ARID"/>
    <property type="match status" value="1"/>
</dbReference>
<dbReference type="Gene3D" id="3.30.40.10">
    <property type="entry name" value="Zinc/RING finger domain, C3HC4 (zinc finger)"/>
    <property type="match status" value="2"/>
</dbReference>
<dbReference type="Pfam" id="PF02375">
    <property type="entry name" value="JmjN"/>
    <property type="match status" value="1"/>
</dbReference>
<proteinExistence type="predicted"/>
<evidence type="ECO:0000259" key="10">
    <source>
        <dbReference type="PROSITE" id="PS50016"/>
    </source>
</evidence>
<dbReference type="InterPro" id="IPR003349">
    <property type="entry name" value="JmjN"/>
</dbReference>
<dbReference type="SMART" id="SM00501">
    <property type="entry name" value="BRIGHT"/>
    <property type="match status" value="1"/>
</dbReference>
<reference evidence="14 15" key="1">
    <citation type="submission" date="2015-04" db="EMBL/GenBank/DDBJ databases">
        <authorList>
            <person name="Heijne W.H."/>
            <person name="Fedorova N.D."/>
            <person name="Nierman W.C."/>
            <person name="Vollebregt A.W."/>
            <person name="Zhao Z."/>
            <person name="Wu L."/>
            <person name="Kumar M."/>
            <person name="Stam H."/>
            <person name="van den Berg M.A."/>
            <person name="Pel H.J."/>
        </authorList>
    </citation>
    <scope>NUCLEOTIDE SEQUENCE [LARGE SCALE GENOMIC DNA]</scope>
    <source>
        <strain evidence="14 15">CBS 393.64</strain>
    </source>
</reference>
<comment type="caution">
    <text evidence="14">The sequence shown here is derived from an EMBL/GenBank/DDBJ whole genome shotgun (WGS) entry which is preliminary data.</text>
</comment>
<dbReference type="GO" id="GO:0034647">
    <property type="term" value="F:histone H3K4me/H3K4me2/H3K4me3 demethylase activity"/>
    <property type="evidence" value="ECO:0007669"/>
    <property type="project" value="TreeGrafter"/>
</dbReference>
<dbReference type="GeneID" id="25318703"/>
<feature type="region of interest" description="Disordered" evidence="9">
    <location>
        <begin position="1520"/>
        <end position="1774"/>
    </location>
</feature>
<dbReference type="FunFam" id="1.10.150.60:FF:000010">
    <property type="entry name" value="PHD transcription factor (Rum1)"/>
    <property type="match status" value="1"/>
</dbReference>
<dbReference type="CDD" id="cd16100">
    <property type="entry name" value="ARID"/>
    <property type="match status" value="1"/>
</dbReference>
<dbReference type="PANTHER" id="PTHR10694">
    <property type="entry name" value="LYSINE-SPECIFIC DEMETHYLASE"/>
    <property type="match status" value="1"/>
</dbReference>
<dbReference type="GO" id="GO:0008270">
    <property type="term" value="F:zinc ion binding"/>
    <property type="evidence" value="ECO:0007669"/>
    <property type="project" value="UniProtKB-KW"/>
</dbReference>
<name>A0A0F4YPS3_RASE3</name>
<dbReference type="Gene3D" id="1.10.150.60">
    <property type="entry name" value="ARID DNA-binding domain"/>
    <property type="match status" value="1"/>
</dbReference>
<dbReference type="InterPro" id="IPR011011">
    <property type="entry name" value="Znf_FYVE_PHD"/>
</dbReference>
<keyword evidence="5" id="KW-0862">Zinc</keyword>
<evidence type="ECO:0000256" key="9">
    <source>
        <dbReference type="SAM" id="MobiDB-lite"/>
    </source>
</evidence>
<feature type="compositionally biased region" description="Low complexity" evidence="9">
    <location>
        <begin position="1605"/>
        <end position="1625"/>
    </location>
</feature>
<dbReference type="InterPro" id="IPR004198">
    <property type="entry name" value="Znf_C5HC2"/>
</dbReference>
<dbReference type="SUPFAM" id="SSF51197">
    <property type="entry name" value="Clavaminate synthase-like"/>
    <property type="match status" value="1"/>
</dbReference>
<feature type="compositionally biased region" description="Low complexity" evidence="9">
    <location>
        <begin position="1638"/>
        <end position="1650"/>
    </location>
</feature>
<feature type="domain" description="PHD-type" evidence="10">
    <location>
        <begin position="1374"/>
        <end position="1423"/>
    </location>
</feature>
<feature type="compositionally biased region" description="Basic and acidic residues" evidence="9">
    <location>
        <begin position="1744"/>
        <end position="1762"/>
    </location>
</feature>
<dbReference type="STRING" id="1408163.A0A0F4YPS3"/>
<feature type="domain" description="ARID" evidence="11">
    <location>
        <begin position="196"/>
        <end position="289"/>
    </location>
</feature>
<dbReference type="PANTHER" id="PTHR10694:SF33">
    <property type="entry name" value="LYSINE-SPECIFIC DEMETHYLASE 5"/>
    <property type="match status" value="1"/>
</dbReference>
<feature type="compositionally biased region" description="Polar residues" evidence="9">
    <location>
        <begin position="1"/>
        <end position="28"/>
    </location>
</feature>
<dbReference type="Pfam" id="PF02373">
    <property type="entry name" value="JmjC"/>
    <property type="match status" value="1"/>
</dbReference>
<evidence type="ECO:0000256" key="5">
    <source>
        <dbReference type="ARBA" id="ARBA00022833"/>
    </source>
</evidence>
<evidence type="ECO:0000313" key="15">
    <source>
        <dbReference type="Proteomes" id="UP000053958"/>
    </source>
</evidence>
<protein>
    <submittedName>
        <fullName evidence="14">PHD transcription factor (Rum1)</fullName>
    </submittedName>
</protein>
<evidence type="ECO:0000256" key="2">
    <source>
        <dbReference type="ARBA" id="ARBA00022723"/>
    </source>
</evidence>
<dbReference type="Pfam" id="PF02928">
    <property type="entry name" value="zf-C5HC2"/>
    <property type="match status" value="1"/>
</dbReference>
<feature type="domain" description="JmjN" evidence="12">
    <location>
        <begin position="73"/>
        <end position="114"/>
    </location>
</feature>
<accession>A0A0F4YPS3</accession>
<feature type="compositionally biased region" description="Polar residues" evidence="9">
    <location>
        <begin position="339"/>
        <end position="348"/>
    </location>
</feature>
<dbReference type="CDD" id="cd15543">
    <property type="entry name" value="PHD_RSF1"/>
    <property type="match status" value="1"/>
</dbReference>
<evidence type="ECO:0000259" key="12">
    <source>
        <dbReference type="PROSITE" id="PS51183"/>
    </source>
</evidence>
<dbReference type="EMBL" id="LASV01000333">
    <property type="protein sequence ID" value="KKA19618.1"/>
    <property type="molecule type" value="Genomic_DNA"/>
</dbReference>
<evidence type="ECO:0000259" key="13">
    <source>
        <dbReference type="PROSITE" id="PS51184"/>
    </source>
</evidence>
<evidence type="ECO:0000256" key="3">
    <source>
        <dbReference type="ARBA" id="ARBA00022737"/>
    </source>
</evidence>
<evidence type="ECO:0000256" key="6">
    <source>
        <dbReference type="ARBA" id="ARBA00023004"/>
    </source>
</evidence>
<dbReference type="FunFam" id="3.30.40.10:FF:000322">
    <property type="entry name" value="PHD transcription factor (Rum1)"/>
    <property type="match status" value="1"/>
</dbReference>
<dbReference type="GO" id="GO:0005634">
    <property type="term" value="C:nucleus"/>
    <property type="evidence" value="ECO:0007669"/>
    <property type="project" value="UniProtKB-SubCell"/>
</dbReference>
<dbReference type="SMART" id="SM00545">
    <property type="entry name" value="JmjN"/>
    <property type="match status" value="1"/>
</dbReference>
<dbReference type="Gene3D" id="2.60.120.650">
    <property type="entry name" value="Cupin"/>
    <property type="match status" value="1"/>
</dbReference>
<feature type="compositionally biased region" description="Polar residues" evidence="9">
    <location>
        <begin position="310"/>
        <end position="330"/>
    </location>
</feature>
<keyword evidence="4 8" id="KW-0863">Zinc-finger</keyword>
<keyword evidence="6" id="KW-0408">Iron</keyword>
<dbReference type="CDD" id="cd15518">
    <property type="entry name" value="PHD_Ecm5p_Lid2p_like"/>
    <property type="match status" value="1"/>
</dbReference>
<feature type="region of interest" description="Disordered" evidence="9">
    <location>
        <begin position="302"/>
        <end position="508"/>
    </location>
</feature>
<dbReference type="Pfam" id="PF08429">
    <property type="entry name" value="PLU-1"/>
    <property type="match status" value="1"/>
</dbReference>
<keyword evidence="15" id="KW-1185">Reference proteome</keyword>
<dbReference type="InterPro" id="IPR013083">
    <property type="entry name" value="Znf_RING/FYVE/PHD"/>
</dbReference>
<dbReference type="PROSITE" id="PS51183">
    <property type="entry name" value="JMJN"/>
    <property type="match status" value="1"/>
</dbReference>
<dbReference type="PROSITE" id="PS51184">
    <property type="entry name" value="JMJC"/>
    <property type="match status" value="1"/>
</dbReference>
<feature type="compositionally biased region" description="Basic residues" evidence="9">
    <location>
        <begin position="497"/>
        <end position="507"/>
    </location>
</feature>
<sequence length="1774" mass="199774">MVASASTGANASHAQSASTRQRPNSSYPSYGHNVPLSARRSAPLDLSTVERRGQPNAAREPTKRVRPHGLPEAPTFRPTEEEFKDPMAYIRKIAPEGRKYGICRIIPPDSWNPPFAIDTESCPDRDPFAQNTYHLLTLETPRFVMERANGLILQRFHFKTRRQELNSVEGGMPQRSADVAVGRAPQDHRSDPEPGTRANLNYLDQLAKFHKQQGTNLNRFPSVDKRPLDLYKLKKAVEVRGGFDQVCKLKKWAEIGRDLGYSGKIMSSLSTSLKNSYQRWLQPYEEYLKVAKPGVQQQLELEQGGPYTPSPSHSPMNKRPLSSTPSNARQDSPAVRASGTLNASTETDGTPDRPTPSSAESASARPAGSSGFTAVNAKPGGFTPVNQSPSFVAVNNGPQVKRETENGTPTPKTIAPHPGGDSVDAKQTGTNSTPVTNGHGDHPLKRAISHDSLSGSPQVETGDAESSGRRSKRLRKDAPPTVAGSHMSLLRPAPSRARMKNGTRKTGNKCEACGKTDNPESIFVCDSCDNGYHRTCVDPPLNAVPENDWHCPKCLVGTGEYGFEEGGIYSLKQFQEKANNFKKNYFAPRMPFDPVLNTQRRETEDDVEREFWRLVESLTETVEVEYGADIHSTTHGSGFPTVEKNPLDPYSTHPWNLNVLPFHEDSLFRHIKSDISGMTVPWVYVGMCFSTFCWHNEDHYAYSANYQHFGATKTWYGIPGSDAEAFEKAMREAVPELFETQPDLLFQLVTLLPPDQLKKAGVNVYALDQRAGQFVITFPQAYHAGFNHGFNFNEAVNFAPADWEPFGALGVERLQAFRRQPCFSHDELLLTAAARDTSIKTAKWLAPALARTTDREVEQRAAFINCHREVAAHQCKFSGEDWSADGDCKLKFVVEDEDLPEEDYQCHYCKAYTYLTQFRCHKSGRTLCLIHAATYDCCGEPQTQRLMGPDHTLRYRMTDDELKNLVQKIQDRARIPEAWAEKLDKVLEDEPKPQLKVLHSLLSEGEKIPYHLPGLQDLAAFVQRCDKWVEEANNYITRKQQNRRKNEKAWRKGTSKAAQLEERDRELRRVENIHALLAEADKLSFDCPQMAALEEKTREIEKYRQEVHIALLNPHLRSIQEVEELVESSRNFNVDIPEVEELEHVLRQMKWNEEARRKRDQYLTLQECKELIQAGEQLGLDDRNEDLAHFKDLCRHGETWEAKAKELMSVEAVHYQQLEALSAQASRFPVSPETLAQVDAILTKQREAQKQIQSLYERSQDPDFRKRPKYREVRELMESLEQLNSRPVGAIDLEREQKRHEDWMRKGKKLFGKANAPLHILKSHMEYVEKKNAACFDLEDRCRPPVEPASRDNTPEGLLENQGMWEGGKSRKRDVFCICRQSEAGMMIECEICHEWYHGKCLKIARGKVKEFDKYTCPVCDWRRKIPRDAARPKLEDLQEWQAEIPNLPFQPDEEEVLDNIIKQASAFRDFLQSFTNAACTTTEEIPTLLFYLRKIEGAEVLLAYETNFFRQEIHKWAPVAPEPPPILEQSLSTRKPRPTKQQKIMAQLGVERPEDLPPHLRPKTSNAAKRKSLESSQTTRPQPLQPAPQQPSAGSSEENRPPVSASNESTLPSTSSSSQPYPFSANYSLARDPSPPFALSSSSSSAFLPHAAGQSPSFPPRSPPHQGLDQPLFSPPPSFNRDQNEGPSGVDIDTNNPFSSSPRQNLDDVFADLTNQDADAVEPMENTHTNEALEALDAGNGGDRPDSDHEGETAETARDGEAEGNGEGPADDF</sequence>
<evidence type="ECO:0000256" key="1">
    <source>
        <dbReference type="ARBA" id="ARBA00004123"/>
    </source>
</evidence>
<feature type="compositionally biased region" description="Low complexity" evidence="9">
    <location>
        <begin position="356"/>
        <end position="371"/>
    </location>
</feature>
<dbReference type="SUPFAM" id="SSF57903">
    <property type="entry name" value="FYVE/PHD zinc finger"/>
    <property type="match status" value="2"/>
</dbReference>
<evidence type="ECO:0000256" key="4">
    <source>
        <dbReference type="ARBA" id="ARBA00022771"/>
    </source>
</evidence>
<keyword evidence="2" id="KW-0479">Metal-binding</keyword>
<dbReference type="OrthoDB" id="1678912at2759"/>
<feature type="compositionally biased region" description="Polar residues" evidence="9">
    <location>
        <begin position="425"/>
        <end position="436"/>
    </location>
</feature>
<dbReference type="InterPro" id="IPR013637">
    <property type="entry name" value="Lys_sp_deMease-like_dom"/>
</dbReference>
<feature type="domain" description="JmjC" evidence="13">
    <location>
        <begin position="649"/>
        <end position="815"/>
    </location>
</feature>
<organism evidence="14 15">
    <name type="scientific">Rasamsonia emersonii (strain ATCC 16479 / CBS 393.64 / IMI 116815)</name>
    <dbReference type="NCBI Taxonomy" id="1408163"/>
    <lineage>
        <taxon>Eukaryota</taxon>
        <taxon>Fungi</taxon>
        <taxon>Dikarya</taxon>
        <taxon>Ascomycota</taxon>
        <taxon>Pezizomycotina</taxon>
        <taxon>Eurotiomycetes</taxon>
        <taxon>Eurotiomycetidae</taxon>
        <taxon>Eurotiales</taxon>
        <taxon>Trichocomaceae</taxon>
        <taxon>Rasamsonia</taxon>
    </lineage>
</organism>
<dbReference type="Pfam" id="PF01388">
    <property type="entry name" value="ARID"/>
    <property type="match status" value="1"/>
</dbReference>
<dbReference type="PROSITE" id="PS50016">
    <property type="entry name" value="ZF_PHD_2"/>
    <property type="match status" value="2"/>
</dbReference>
<feature type="compositionally biased region" description="Polar residues" evidence="9">
    <location>
        <begin position="1694"/>
        <end position="1705"/>
    </location>
</feature>
<dbReference type="FunFam" id="2.60.120.650:FF:000014">
    <property type="entry name" value="PHD transcription factor (Rum1)"/>
    <property type="match status" value="1"/>
</dbReference>